<evidence type="ECO:0000313" key="3">
    <source>
        <dbReference type="Proteomes" id="UP000054495"/>
    </source>
</evidence>
<dbReference type="GO" id="GO:0030170">
    <property type="term" value="F:pyridoxal phosphate binding"/>
    <property type="evidence" value="ECO:0007669"/>
    <property type="project" value="InterPro"/>
</dbReference>
<dbReference type="SUPFAM" id="SSF141673">
    <property type="entry name" value="MOSC N-terminal domain-like"/>
    <property type="match status" value="1"/>
</dbReference>
<dbReference type="Pfam" id="PF03473">
    <property type="entry name" value="MOSC"/>
    <property type="match status" value="1"/>
</dbReference>
<dbReference type="InterPro" id="IPR011037">
    <property type="entry name" value="Pyrv_Knase-like_insert_dom_sf"/>
</dbReference>
<dbReference type="InterPro" id="IPR005302">
    <property type="entry name" value="MoCF_Sase_C"/>
</dbReference>
<proteinExistence type="predicted"/>
<dbReference type="GO" id="GO:0003824">
    <property type="term" value="F:catalytic activity"/>
    <property type="evidence" value="ECO:0007669"/>
    <property type="project" value="InterPro"/>
</dbReference>
<dbReference type="PANTHER" id="PTHR36930:SF1">
    <property type="entry name" value="MOSC DOMAIN-CONTAINING PROTEIN"/>
    <property type="match status" value="1"/>
</dbReference>
<dbReference type="SUPFAM" id="SSF50800">
    <property type="entry name" value="PK beta-barrel domain-like"/>
    <property type="match status" value="1"/>
</dbReference>
<dbReference type="GO" id="GO:0030151">
    <property type="term" value="F:molybdenum ion binding"/>
    <property type="evidence" value="ECO:0007669"/>
    <property type="project" value="InterPro"/>
</dbReference>
<reference evidence="2 3" key="1">
    <citation type="submission" date="2013-05" db="EMBL/GenBank/DDBJ databases">
        <title>Draft genome of the parasitic nematode Anyclostoma ceylanicum.</title>
        <authorList>
            <person name="Mitreva M."/>
        </authorList>
    </citation>
    <scope>NUCLEOTIDE SEQUENCE [LARGE SCALE GENOMIC DNA]</scope>
</reference>
<sequence length="361" mass="40609">MFGTEFVTTKVYWKKLPITHGSGINVDQLINATVAIRYVVNLVGKSRSQLIPVGTVSALYVYPVKSCKGKKVFSMYCGETGPVAGEIQDRNFIVINGKDGRFYTGRQKPCMILIDCDVRDGVLTMTYGGKSVNVDMEEVRKRNDVRTARLFHDERSDGLDCGDPAAAFLSEILEEPDTRLLMYQKGLYSNRGCVIERNAWNGEIPLRTDKTPFADDAPFMINTQASLEELNTRLKEKVVIERFRPVILVDKCAAWDEDKWLSVHIGDVVLQCLKPCLRCVMTTIDPSNGIKNPAVEPLKTLREFRLAPEGPMRDDCKDNPIFGVDAGLIRSVRILGHIHVGQTVYVRYKSAYLKQTPFYVS</sequence>
<dbReference type="PROSITE" id="PS51340">
    <property type="entry name" value="MOSC"/>
    <property type="match status" value="1"/>
</dbReference>
<evidence type="ECO:0000259" key="1">
    <source>
        <dbReference type="PROSITE" id="PS51340"/>
    </source>
</evidence>
<dbReference type="Pfam" id="PF03476">
    <property type="entry name" value="MOSC_N"/>
    <property type="match status" value="1"/>
</dbReference>
<dbReference type="PANTHER" id="PTHR36930">
    <property type="entry name" value="METAL-SULFUR CLUSTER BIOSYNTHESIS PROTEINS YUAD-RELATED"/>
    <property type="match status" value="1"/>
</dbReference>
<dbReference type="InterPro" id="IPR052716">
    <property type="entry name" value="MOSC_domain"/>
</dbReference>
<name>A0A0D6M8P5_9BILA</name>
<protein>
    <submittedName>
        <fullName evidence="2">MOSC beta barrel domain protein</fullName>
    </submittedName>
</protein>
<evidence type="ECO:0000313" key="2">
    <source>
        <dbReference type="EMBL" id="EPB76252.1"/>
    </source>
</evidence>
<dbReference type="EMBL" id="KE124871">
    <property type="protein sequence ID" value="EPB76252.1"/>
    <property type="molecule type" value="Genomic_DNA"/>
</dbReference>
<dbReference type="Proteomes" id="UP000054495">
    <property type="component" value="Unassembled WGS sequence"/>
</dbReference>
<gene>
    <name evidence="2" type="ORF">ANCCEY_04669</name>
</gene>
<accession>A0A0D6M8P5</accession>
<dbReference type="InterPro" id="IPR005303">
    <property type="entry name" value="MOCOS_middle"/>
</dbReference>
<organism evidence="2 3">
    <name type="scientific">Ancylostoma ceylanicum</name>
    <dbReference type="NCBI Taxonomy" id="53326"/>
    <lineage>
        <taxon>Eukaryota</taxon>
        <taxon>Metazoa</taxon>
        <taxon>Ecdysozoa</taxon>
        <taxon>Nematoda</taxon>
        <taxon>Chromadorea</taxon>
        <taxon>Rhabditida</taxon>
        <taxon>Rhabditina</taxon>
        <taxon>Rhabditomorpha</taxon>
        <taxon>Strongyloidea</taxon>
        <taxon>Ancylostomatidae</taxon>
        <taxon>Ancylostomatinae</taxon>
        <taxon>Ancylostoma</taxon>
    </lineage>
</organism>
<feature type="domain" description="MOSC" evidence="1">
    <location>
        <begin position="193"/>
        <end position="347"/>
    </location>
</feature>
<dbReference type="AlphaFoldDB" id="A0A0D6M8P5"/>
<keyword evidence="3" id="KW-1185">Reference proteome</keyword>